<dbReference type="GO" id="GO:0003700">
    <property type="term" value="F:DNA-binding transcription factor activity"/>
    <property type="evidence" value="ECO:0007669"/>
    <property type="project" value="InterPro"/>
</dbReference>
<evidence type="ECO:0000313" key="6">
    <source>
        <dbReference type="Proteomes" id="UP000490386"/>
    </source>
</evidence>
<dbReference type="Pfam" id="PF07702">
    <property type="entry name" value="UTRA"/>
    <property type="match status" value="1"/>
</dbReference>
<reference evidence="5 6" key="1">
    <citation type="submission" date="2019-09" db="EMBL/GenBank/DDBJ databases">
        <title>Phylogeny of genus Pseudoclavibacter and closely related genus.</title>
        <authorList>
            <person name="Li Y."/>
        </authorList>
    </citation>
    <scope>NUCLEOTIDE SEQUENCE [LARGE SCALE GENOMIC DNA]</scope>
    <source>
        <strain evidence="5 6">THG-MD12</strain>
    </source>
</reference>
<evidence type="ECO:0000313" key="5">
    <source>
        <dbReference type="EMBL" id="KAB1637606.1"/>
    </source>
</evidence>
<dbReference type="InterPro" id="IPR036390">
    <property type="entry name" value="WH_DNA-bd_sf"/>
</dbReference>
<dbReference type="InterPro" id="IPR000524">
    <property type="entry name" value="Tscrpt_reg_HTH_GntR"/>
</dbReference>
<dbReference type="PANTHER" id="PTHR44846">
    <property type="entry name" value="MANNOSYL-D-GLYCERATE TRANSPORT/METABOLISM SYSTEM REPRESSOR MNGR-RELATED"/>
    <property type="match status" value="1"/>
</dbReference>
<dbReference type="InterPro" id="IPR011663">
    <property type="entry name" value="UTRA"/>
</dbReference>
<dbReference type="Pfam" id="PF00392">
    <property type="entry name" value="GntR"/>
    <property type="match status" value="1"/>
</dbReference>
<name>A0A7J5B284_9MICO</name>
<feature type="domain" description="HTH gntR-type" evidence="4">
    <location>
        <begin position="37"/>
        <end position="105"/>
    </location>
</feature>
<dbReference type="GO" id="GO:0003677">
    <property type="term" value="F:DNA binding"/>
    <property type="evidence" value="ECO:0007669"/>
    <property type="project" value="UniProtKB-KW"/>
</dbReference>
<keyword evidence="6" id="KW-1185">Reference proteome</keyword>
<dbReference type="OrthoDB" id="7363114at2"/>
<keyword evidence="1" id="KW-0805">Transcription regulation</keyword>
<dbReference type="SUPFAM" id="SSF46785">
    <property type="entry name" value="Winged helix' DNA-binding domain"/>
    <property type="match status" value="1"/>
</dbReference>
<protein>
    <submittedName>
        <fullName evidence="5">GntR family transcriptional regulator</fullName>
    </submittedName>
</protein>
<evidence type="ECO:0000256" key="2">
    <source>
        <dbReference type="ARBA" id="ARBA00023125"/>
    </source>
</evidence>
<dbReference type="InterPro" id="IPR036388">
    <property type="entry name" value="WH-like_DNA-bd_sf"/>
</dbReference>
<dbReference type="SUPFAM" id="SSF64288">
    <property type="entry name" value="Chorismate lyase-like"/>
    <property type="match status" value="1"/>
</dbReference>
<dbReference type="PROSITE" id="PS50949">
    <property type="entry name" value="HTH_GNTR"/>
    <property type="match status" value="1"/>
</dbReference>
<evidence type="ECO:0000256" key="1">
    <source>
        <dbReference type="ARBA" id="ARBA00023015"/>
    </source>
</evidence>
<accession>A0A7J5B284</accession>
<dbReference type="Gene3D" id="3.40.1410.10">
    <property type="entry name" value="Chorismate lyase-like"/>
    <property type="match status" value="1"/>
</dbReference>
<dbReference type="SMART" id="SM00345">
    <property type="entry name" value="HTH_GNTR"/>
    <property type="match status" value="1"/>
</dbReference>
<gene>
    <name evidence="5" type="ORF">F8O03_10320</name>
</gene>
<evidence type="ECO:0000256" key="3">
    <source>
        <dbReference type="ARBA" id="ARBA00023163"/>
    </source>
</evidence>
<proteinExistence type="predicted"/>
<keyword evidence="3" id="KW-0804">Transcription</keyword>
<sequence>MLAHTSGQLDCFGLYGCRMGDREQTAQIGRAPGASPSLLTQTVAGRLREYIRSQDVGPSGRLPPERVLSEQFEVSRSTLRKALTLLATQGEVTPAAQSGWFITNVPYGPPPRQLLSFTEMARRRGLIVQTRVTHQLTRFASHEERQRLQPRDSDRVLELERVRLLEGEPICVERSIIALWLTPGLDDESFVDRSLYELMSSHGATPSRSDFIVSAALAGSIAPALDIDASDPVLVGEELSYNQHGAPLHLSTSNYRASAYRFQATLTAARGGARESHPMS</sequence>
<dbReference type="InterPro" id="IPR028978">
    <property type="entry name" value="Chorismate_lyase_/UTRA_dom_sf"/>
</dbReference>
<evidence type="ECO:0000259" key="4">
    <source>
        <dbReference type="PROSITE" id="PS50949"/>
    </source>
</evidence>
<dbReference type="PRINTS" id="PR00035">
    <property type="entry name" value="HTHGNTR"/>
</dbReference>
<dbReference type="EMBL" id="WBJX01000003">
    <property type="protein sequence ID" value="KAB1637606.1"/>
    <property type="molecule type" value="Genomic_DNA"/>
</dbReference>
<dbReference type="Gene3D" id="1.10.10.10">
    <property type="entry name" value="Winged helix-like DNA-binding domain superfamily/Winged helix DNA-binding domain"/>
    <property type="match status" value="1"/>
</dbReference>
<dbReference type="CDD" id="cd07377">
    <property type="entry name" value="WHTH_GntR"/>
    <property type="match status" value="1"/>
</dbReference>
<keyword evidence="2" id="KW-0238">DNA-binding</keyword>
<dbReference type="AlphaFoldDB" id="A0A7J5B284"/>
<dbReference type="PANTHER" id="PTHR44846:SF16">
    <property type="entry name" value="TRANSCRIPTIONAL REGULATOR PHNF-RELATED"/>
    <property type="match status" value="1"/>
</dbReference>
<dbReference type="Proteomes" id="UP000490386">
    <property type="component" value="Unassembled WGS sequence"/>
</dbReference>
<organism evidence="5 6">
    <name type="scientific">Pseudoclavibacter terrae</name>
    <dbReference type="NCBI Taxonomy" id="1530195"/>
    <lineage>
        <taxon>Bacteria</taxon>
        <taxon>Bacillati</taxon>
        <taxon>Actinomycetota</taxon>
        <taxon>Actinomycetes</taxon>
        <taxon>Micrococcales</taxon>
        <taxon>Microbacteriaceae</taxon>
        <taxon>Pseudoclavibacter</taxon>
    </lineage>
</organism>
<dbReference type="InterPro" id="IPR050679">
    <property type="entry name" value="Bact_HTH_transcr_reg"/>
</dbReference>
<dbReference type="SMART" id="SM00866">
    <property type="entry name" value="UTRA"/>
    <property type="match status" value="1"/>
</dbReference>
<comment type="caution">
    <text evidence="5">The sequence shown here is derived from an EMBL/GenBank/DDBJ whole genome shotgun (WGS) entry which is preliminary data.</text>
</comment>